<protein>
    <submittedName>
        <fullName evidence="2">Uncharacterized protein</fullName>
    </submittedName>
</protein>
<evidence type="ECO:0000313" key="3">
    <source>
        <dbReference type="Proteomes" id="UP001054837"/>
    </source>
</evidence>
<evidence type="ECO:0000313" key="2">
    <source>
        <dbReference type="EMBL" id="GIX95933.1"/>
    </source>
</evidence>
<dbReference type="Proteomes" id="UP001054837">
    <property type="component" value="Unassembled WGS sequence"/>
</dbReference>
<keyword evidence="1" id="KW-0732">Signal</keyword>
<evidence type="ECO:0000256" key="1">
    <source>
        <dbReference type="SAM" id="SignalP"/>
    </source>
</evidence>
<reference evidence="2 3" key="1">
    <citation type="submission" date="2021-06" db="EMBL/GenBank/DDBJ databases">
        <title>Caerostris darwini draft genome.</title>
        <authorList>
            <person name="Kono N."/>
            <person name="Arakawa K."/>
        </authorList>
    </citation>
    <scope>NUCLEOTIDE SEQUENCE [LARGE SCALE GENOMIC DNA]</scope>
</reference>
<comment type="caution">
    <text evidence="2">The sequence shown here is derived from an EMBL/GenBank/DDBJ whole genome shotgun (WGS) entry which is preliminary data.</text>
</comment>
<feature type="chain" id="PRO_5043663285" evidence="1">
    <location>
        <begin position="22"/>
        <end position="103"/>
    </location>
</feature>
<sequence length="103" mass="12000">MNTLAIFLALACVLTCRHVNAHECDEDIKELIGEIENMINNETSPKCVTDLYLKQFRCCEENEEENHKCITEVTEIAMKKTEMPEECKEYIQKHQAKMMGEEE</sequence>
<organism evidence="2 3">
    <name type="scientific">Caerostris darwini</name>
    <dbReference type="NCBI Taxonomy" id="1538125"/>
    <lineage>
        <taxon>Eukaryota</taxon>
        <taxon>Metazoa</taxon>
        <taxon>Ecdysozoa</taxon>
        <taxon>Arthropoda</taxon>
        <taxon>Chelicerata</taxon>
        <taxon>Arachnida</taxon>
        <taxon>Araneae</taxon>
        <taxon>Araneomorphae</taxon>
        <taxon>Entelegynae</taxon>
        <taxon>Araneoidea</taxon>
        <taxon>Araneidae</taxon>
        <taxon>Caerostris</taxon>
    </lineage>
</organism>
<keyword evidence="3" id="KW-1185">Reference proteome</keyword>
<dbReference type="EMBL" id="BPLQ01002838">
    <property type="protein sequence ID" value="GIX95933.1"/>
    <property type="molecule type" value="Genomic_DNA"/>
</dbReference>
<dbReference type="AlphaFoldDB" id="A0AAV4PHS9"/>
<gene>
    <name evidence="2" type="ORF">CDAR_589721</name>
</gene>
<feature type="signal peptide" evidence="1">
    <location>
        <begin position="1"/>
        <end position="21"/>
    </location>
</feature>
<accession>A0AAV4PHS9</accession>
<proteinExistence type="predicted"/>
<name>A0AAV4PHS9_9ARAC</name>